<gene>
    <name evidence="4" type="ORF">DCMF_04075</name>
</gene>
<dbReference type="PROSITE" id="PS00893">
    <property type="entry name" value="NUDIX_BOX"/>
    <property type="match status" value="1"/>
</dbReference>
<evidence type="ECO:0000313" key="5">
    <source>
        <dbReference type="Proteomes" id="UP000323521"/>
    </source>
</evidence>
<dbReference type="InterPro" id="IPR020084">
    <property type="entry name" value="NUDIX_hydrolase_CS"/>
</dbReference>
<dbReference type="GO" id="GO:0005829">
    <property type="term" value="C:cytosol"/>
    <property type="evidence" value="ECO:0007669"/>
    <property type="project" value="TreeGrafter"/>
</dbReference>
<dbReference type="AlphaFoldDB" id="A0A3G1KNN4"/>
<dbReference type="GO" id="GO:0016787">
    <property type="term" value="F:hydrolase activity"/>
    <property type="evidence" value="ECO:0007669"/>
    <property type="project" value="UniProtKB-KW"/>
</dbReference>
<evidence type="ECO:0000259" key="3">
    <source>
        <dbReference type="PROSITE" id="PS51462"/>
    </source>
</evidence>
<dbReference type="SUPFAM" id="SSF55811">
    <property type="entry name" value="Nudix"/>
    <property type="match status" value="1"/>
</dbReference>
<dbReference type="GO" id="GO:0019693">
    <property type="term" value="P:ribose phosphate metabolic process"/>
    <property type="evidence" value="ECO:0007669"/>
    <property type="project" value="TreeGrafter"/>
</dbReference>
<dbReference type="EMBL" id="CP017634">
    <property type="protein sequence ID" value="ATW24072.1"/>
    <property type="molecule type" value="Genomic_DNA"/>
</dbReference>
<dbReference type="OrthoDB" id="9806150at2"/>
<dbReference type="GO" id="GO:0006753">
    <property type="term" value="P:nucleoside phosphate metabolic process"/>
    <property type="evidence" value="ECO:0007669"/>
    <property type="project" value="TreeGrafter"/>
</dbReference>
<evidence type="ECO:0000256" key="2">
    <source>
        <dbReference type="ARBA" id="ARBA00022801"/>
    </source>
</evidence>
<proteinExistence type="predicted"/>
<protein>
    <submittedName>
        <fullName evidence="4">ADP-ribose pyrophosphatase</fullName>
    </submittedName>
</protein>
<keyword evidence="2" id="KW-0378">Hydrolase</keyword>
<comment type="cofactor">
    <cofactor evidence="1">
        <name>Mg(2+)</name>
        <dbReference type="ChEBI" id="CHEBI:18420"/>
    </cofactor>
</comment>
<dbReference type="RefSeq" id="WP_148133251.1">
    <property type="nucleotide sequence ID" value="NZ_CP017634.1"/>
</dbReference>
<dbReference type="FunFam" id="3.90.79.10:FF:000024">
    <property type="entry name" value="ADP-ribose pyrophosphatase"/>
    <property type="match status" value="1"/>
</dbReference>
<dbReference type="Gene3D" id="3.90.79.10">
    <property type="entry name" value="Nucleoside Triphosphate Pyrophosphohydrolase"/>
    <property type="match status" value="1"/>
</dbReference>
<dbReference type="KEGG" id="fwa:DCMF_04075"/>
<feature type="domain" description="Nudix hydrolase" evidence="3">
    <location>
        <begin position="39"/>
        <end position="167"/>
    </location>
</feature>
<dbReference type="InterPro" id="IPR015797">
    <property type="entry name" value="NUDIX_hydrolase-like_dom_sf"/>
</dbReference>
<evidence type="ECO:0000313" key="4">
    <source>
        <dbReference type="EMBL" id="ATW24072.1"/>
    </source>
</evidence>
<accession>A0A3G1KNN4</accession>
<dbReference type="Proteomes" id="UP000323521">
    <property type="component" value="Chromosome"/>
</dbReference>
<organism evidence="4 5">
    <name type="scientific">Formimonas warabiya</name>
    <dbReference type="NCBI Taxonomy" id="1761012"/>
    <lineage>
        <taxon>Bacteria</taxon>
        <taxon>Bacillati</taxon>
        <taxon>Bacillota</taxon>
        <taxon>Clostridia</taxon>
        <taxon>Eubacteriales</taxon>
        <taxon>Peptococcaceae</taxon>
        <taxon>Candidatus Formimonas</taxon>
    </lineage>
</organism>
<dbReference type="Pfam" id="PF00293">
    <property type="entry name" value="NUDIX"/>
    <property type="match status" value="1"/>
</dbReference>
<dbReference type="CDD" id="cd03424">
    <property type="entry name" value="NUDIX_ADPRase_Nudt5_UGPPase_Nudt14"/>
    <property type="match status" value="1"/>
</dbReference>
<sequence length="178" mass="20260">MNKKEPTLDSAYIYRGKVVTLRKDTVLLPNGRKGEREIVEHPGAVAVVPVTAEGKIIFVKQYRKPLEQETIEIPAGKLDRGEGPEKCALRELQEEIGFLGKLEYKFSYFTTPGFSDEIMHLFIARDLEQSYLACDEDEFIEKLEVSPSEALHMIMKGEIKDAKTIIGIFTFLQEGHRQ</sequence>
<name>A0A3G1KNN4_FORW1</name>
<keyword evidence="5" id="KW-1185">Reference proteome</keyword>
<dbReference type="PANTHER" id="PTHR11839:SF18">
    <property type="entry name" value="NUDIX HYDROLASE DOMAIN-CONTAINING PROTEIN"/>
    <property type="match status" value="1"/>
</dbReference>
<dbReference type="InterPro" id="IPR000086">
    <property type="entry name" value="NUDIX_hydrolase_dom"/>
</dbReference>
<dbReference type="PROSITE" id="PS51462">
    <property type="entry name" value="NUDIX"/>
    <property type="match status" value="1"/>
</dbReference>
<dbReference type="PANTHER" id="PTHR11839">
    <property type="entry name" value="UDP/ADP-SUGAR PYROPHOSPHATASE"/>
    <property type="match status" value="1"/>
</dbReference>
<reference evidence="4 5" key="1">
    <citation type="submission" date="2016-10" db="EMBL/GenBank/DDBJ databases">
        <title>Complete Genome Sequence of Peptococcaceae strain DCMF.</title>
        <authorList>
            <person name="Edwards R.J."/>
            <person name="Holland S.I."/>
            <person name="Deshpande N.P."/>
            <person name="Wong Y.K."/>
            <person name="Ertan H."/>
            <person name="Manefield M."/>
            <person name="Russell T.L."/>
            <person name="Lee M.J."/>
        </authorList>
    </citation>
    <scope>NUCLEOTIDE SEQUENCE [LARGE SCALE GENOMIC DNA]</scope>
    <source>
        <strain evidence="4 5">DCMF</strain>
    </source>
</reference>
<evidence type="ECO:0000256" key="1">
    <source>
        <dbReference type="ARBA" id="ARBA00001946"/>
    </source>
</evidence>